<organism evidence="2 3">
    <name type="scientific">Diversispora epigaea</name>
    <dbReference type="NCBI Taxonomy" id="1348612"/>
    <lineage>
        <taxon>Eukaryota</taxon>
        <taxon>Fungi</taxon>
        <taxon>Fungi incertae sedis</taxon>
        <taxon>Mucoromycota</taxon>
        <taxon>Glomeromycotina</taxon>
        <taxon>Glomeromycetes</taxon>
        <taxon>Diversisporales</taxon>
        <taxon>Diversisporaceae</taxon>
        <taxon>Diversispora</taxon>
    </lineage>
</organism>
<protein>
    <submittedName>
        <fullName evidence="2">Uncharacterized protein</fullName>
    </submittedName>
</protein>
<dbReference type="AlphaFoldDB" id="A0A397HFL9"/>
<evidence type="ECO:0000313" key="3">
    <source>
        <dbReference type="Proteomes" id="UP000266861"/>
    </source>
</evidence>
<proteinExistence type="predicted"/>
<reference evidence="2 3" key="1">
    <citation type="submission" date="2018-08" db="EMBL/GenBank/DDBJ databases">
        <title>Genome and evolution of the arbuscular mycorrhizal fungus Diversispora epigaea (formerly Glomus versiforme) and its bacterial endosymbionts.</title>
        <authorList>
            <person name="Sun X."/>
            <person name="Fei Z."/>
            <person name="Harrison M."/>
        </authorList>
    </citation>
    <scope>NUCLEOTIDE SEQUENCE [LARGE SCALE GENOMIC DNA]</scope>
    <source>
        <strain evidence="2 3">IT104</strain>
    </source>
</reference>
<feature type="chain" id="PRO_5017394012" evidence="1">
    <location>
        <begin position="20"/>
        <end position="110"/>
    </location>
</feature>
<keyword evidence="3" id="KW-1185">Reference proteome</keyword>
<gene>
    <name evidence="2" type="ORF">Glove_359g45</name>
</gene>
<dbReference type="Proteomes" id="UP000266861">
    <property type="component" value="Unassembled WGS sequence"/>
</dbReference>
<keyword evidence="1" id="KW-0732">Signal</keyword>
<feature type="signal peptide" evidence="1">
    <location>
        <begin position="1"/>
        <end position="19"/>
    </location>
</feature>
<accession>A0A397HFL9</accession>
<dbReference type="OrthoDB" id="2441256at2759"/>
<name>A0A397HFL9_9GLOM</name>
<evidence type="ECO:0000313" key="2">
    <source>
        <dbReference type="EMBL" id="RHZ60063.1"/>
    </source>
</evidence>
<sequence>MILGLVFPYLKIWLPRVLTSLSCIPQLLESFRQILTVCHVISHTDRYKRKLAKIRMENSDPAKWLIQDKNIWNLAVIDNIDFKEKSFKFGNIYDVTCDNSHATLKMAFQA</sequence>
<dbReference type="EMBL" id="PQFF01000326">
    <property type="protein sequence ID" value="RHZ60063.1"/>
    <property type="molecule type" value="Genomic_DNA"/>
</dbReference>
<evidence type="ECO:0000256" key="1">
    <source>
        <dbReference type="SAM" id="SignalP"/>
    </source>
</evidence>
<comment type="caution">
    <text evidence="2">The sequence shown here is derived from an EMBL/GenBank/DDBJ whole genome shotgun (WGS) entry which is preliminary data.</text>
</comment>